<sequence length="219" mass="25400">MNKISPDKQKIIRLVLLPAIVLLTFISCDPRPQGRPYSGKIEINLEPEQYPAEDIPEFVFQPNRAKYLIAPRAEYYLIGVVLGKERYRYDRGADIAPYDLAIAWNKLVLTKLYKQLKWSQSGRWYHWRYDEDFPFDNDFVARYSSNNHIIPANPNIRAALGLVRKGENIGLFGYLVNVSQTEGEPEFTWNTSLSREDEAGGSCEVFYVTEIRYKGMSYK</sequence>
<name>A0A933IBT2_UNCT6</name>
<proteinExistence type="predicted"/>
<dbReference type="AlphaFoldDB" id="A0A933IBT2"/>
<dbReference type="PROSITE" id="PS51257">
    <property type="entry name" value="PROKAR_LIPOPROTEIN"/>
    <property type="match status" value="1"/>
</dbReference>
<protein>
    <submittedName>
        <fullName evidence="1">Uncharacterized protein</fullName>
    </submittedName>
</protein>
<dbReference type="EMBL" id="JACQXR010000053">
    <property type="protein sequence ID" value="MBI4726444.1"/>
    <property type="molecule type" value="Genomic_DNA"/>
</dbReference>
<dbReference type="Proteomes" id="UP000736328">
    <property type="component" value="Unassembled WGS sequence"/>
</dbReference>
<gene>
    <name evidence="1" type="ORF">HY768_04330</name>
</gene>
<accession>A0A933IBT2</accession>
<comment type="caution">
    <text evidence="1">The sequence shown here is derived from an EMBL/GenBank/DDBJ whole genome shotgun (WGS) entry which is preliminary data.</text>
</comment>
<evidence type="ECO:0000313" key="1">
    <source>
        <dbReference type="EMBL" id="MBI4726444.1"/>
    </source>
</evidence>
<evidence type="ECO:0000313" key="2">
    <source>
        <dbReference type="Proteomes" id="UP000736328"/>
    </source>
</evidence>
<organism evidence="1 2">
    <name type="scientific">candidate division TA06 bacterium</name>
    <dbReference type="NCBI Taxonomy" id="2250710"/>
    <lineage>
        <taxon>Bacteria</taxon>
        <taxon>Bacteria division TA06</taxon>
    </lineage>
</organism>
<reference evidence="1" key="1">
    <citation type="submission" date="2020-07" db="EMBL/GenBank/DDBJ databases">
        <title>Huge and variable diversity of episymbiotic CPR bacteria and DPANN archaea in groundwater ecosystems.</title>
        <authorList>
            <person name="He C.Y."/>
            <person name="Keren R."/>
            <person name="Whittaker M."/>
            <person name="Farag I.F."/>
            <person name="Doudna J."/>
            <person name="Cate J.H.D."/>
            <person name="Banfield J.F."/>
        </authorList>
    </citation>
    <scope>NUCLEOTIDE SEQUENCE</scope>
    <source>
        <strain evidence="1">NC_groundwater_1520_Pr4_B-0.1um_53_5</strain>
    </source>
</reference>